<organism evidence="7 8">
    <name type="scientific">Paractinoplanes brasiliensis</name>
    <dbReference type="NCBI Taxonomy" id="52695"/>
    <lineage>
        <taxon>Bacteria</taxon>
        <taxon>Bacillati</taxon>
        <taxon>Actinomycetota</taxon>
        <taxon>Actinomycetes</taxon>
        <taxon>Micromonosporales</taxon>
        <taxon>Micromonosporaceae</taxon>
        <taxon>Paractinoplanes</taxon>
    </lineage>
</organism>
<dbReference type="SUPFAM" id="SSF48452">
    <property type="entry name" value="TPR-like"/>
    <property type="match status" value="1"/>
</dbReference>
<evidence type="ECO:0000313" key="8">
    <source>
        <dbReference type="Proteomes" id="UP000294901"/>
    </source>
</evidence>
<dbReference type="Pfam" id="PF00486">
    <property type="entry name" value="Trans_reg_C"/>
    <property type="match status" value="1"/>
</dbReference>
<comment type="similarity">
    <text evidence="1">Belongs to the AfsR/DnrI/RedD regulatory family.</text>
</comment>
<reference evidence="7 8" key="1">
    <citation type="submission" date="2019-03" db="EMBL/GenBank/DDBJ databases">
        <title>Sequencing the genomes of 1000 actinobacteria strains.</title>
        <authorList>
            <person name="Klenk H.-P."/>
        </authorList>
    </citation>
    <scope>NUCLEOTIDE SEQUENCE [LARGE SCALE GENOMIC DNA]</scope>
    <source>
        <strain evidence="7 8">DSM 43805</strain>
    </source>
</reference>
<dbReference type="SMART" id="SM01043">
    <property type="entry name" value="BTAD"/>
    <property type="match status" value="1"/>
</dbReference>
<dbReference type="GO" id="GO:0000160">
    <property type="term" value="P:phosphorelay signal transduction system"/>
    <property type="evidence" value="ECO:0007669"/>
    <property type="project" value="InterPro"/>
</dbReference>
<dbReference type="SUPFAM" id="SSF46894">
    <property type="entry name" value="C-terminal effector domain of the bipartite response regulators"/>
    <property type="match status" value="1"/>
</dbReference>
<dbReference type="InterPro" id="IPR011990">
    <property type="entry name" value="TPR-like_helical_dom_sf"/>
</dbReference>
<dbReference type="InterPro" id="IPR051677">
    <property type="entry name" value="AfsR-DnrI-RedD_regulator"/>
</dbReference>
<comment type="caution">
    <text evidence="7">The sequence shown here is derived from an EMBL/GenBank/DDBJ whole genome shotgun (WGS) entry which is preliminary data.</text>
</comment>
<evidence type="ECO:0000259" key="6">
    <source>
        <dbReference type="PROSITE" id="PS51755"/>
    </source>
</evidence>
<dbReference type="GO" id="GO:0006355">
    <property type="term" value="P:regulation of DNA-templated transcription"/>
    <property type="evidence" value="ECO:0007669"/>
    <property type="project" value="InterPro"/>
</dbReference>
<keyword evidence="8" id="KW-1185">Reference proteome</keyword>
<keyword evidence="4" id="KW-0804">Transcription</keyword>
<dbReference type="GO" id="GO:0003677">
    <property type="term" value="F:DNA binding"/>
    <property type="evidence" value="ECO:0007669"/>
    <property type="project" value="UniProtKB-UniRule"/>
</dbReference>
<dbReference type="PANTHER" id="PTHR35807">
    <property type="entry name" value="TRANSCRIPTIONAL REGULATOR REDD-RELATED"/>
    <property type="match status" value="1"/>
</dbReference>
<evidence type="ECO:0000256" key="1">
    <source>
        <dbReference type="ARBA" id="ARBA00005820"/>
    </source>
</evidence>
<dbReference type="Proteomes" id="UP000294901">
    <property type="component" value="Unassembled WGS sequence"/>
</dbReference>
<protein>
    <submittedName>
        <fullName evidence="7">DNA-binding SARP family transcriptional activator</fullName>
    </submittedName>
</protein>
<dbReference type="Gene3D" id="1.25.40.10">
    <property type="entry name" value="Tetratricopeptide repeat domain"/>
    <property type="match status" value="1"/>
</dbReference>
<dbReference type="AlphaFoldDB" id="A0A4R6JAC2"/>
<dbReference type="InterPro" id="IPR016032">
    <property type="entry name" value="Sig_transdc_resp-reg_C-effctor"/>
</dbReference>
<evidence type="ECO:0000256" key="4">
    <source>
        <dbReference type="ARBA" id="ARBA00023163"/>
    </source>
</evidence>
<accession>A0A4R6JAC2</accession>
<evidence type="ECO:0000313" key="7">
    <source>
        <dbReference type="EMBL" id="TDO32633.1"/>
    </source>
</evidence>
<dbReference type="EMBL" id="SNWR01000002">
    <property type="protein sequence ID" value="TDO32633.1"/>
    <property type="molecule type" value="Genomic_DNA"/>
</dbReference>
<sequence length="249" mass="27489">MDAQLSFSVLGRVRATREGTELRLGPSQQRLTLAVLLLNMKCFVSAEELMNALWGDKPPKSAVNSVRIYVHRIRRLLNELGHPAIVSSIGGGYEMLDQGQRLDLNDFESLLAKGERARHAGDHSAALTYTGEGLALWRGRPLADLPGDWAQKQRHVIEDRYLAGVEGQAVDLLAMGRPTAVISTLGGVAADHPFDERLRELLILAMHRSGRTAEALSMYHETREVFAQELGIDLGASLQRLYMQLLRGG</sequence>
<name>A0A4R6JAC2_9ACTN</name>
<dbReference type="InterPro" id="IPR001867">
    <property type="entry name" value="OmpR/PhoB-type_DNA-bd"/>
</dbReference>
<keyword evidence="2" id="KW-0805">Transcription regulation</keyword>
<dbReference type="InterPro" id="IPR036388">
    <property type="entry name" value="WH-like_DNA-bd_sf"/>
</dbReference>
<evidence type="ECO:0000256" key="3">
    <source>
        <dbReference type="ARBA" id="ARBA00023125"/>
    </source>
</evidence>
<proteinExistence type="inferred from homology"/>
<dbReference type="SMART" id="SM00862">
    <property type="entry name" value="Trans_reg_C"/>
    <property type="match status" value="1"/>
</dbReference>
<evidence type="ECO:0000256" key="2">
    <source>
        <dbReference type="ARBA" id="ARBA00023015"/>
    </source>
</evidence>
<dbReference type="Gene3D" id="1.10.10.10">
    <property type="entry name" value="Winged helix-like DNA-binding domain superfamily/Winged helix DNA-binding domain"/>
    <property type="match status" value="1"/>
</dbReference>
<feature type="domain" description="OmpR/PhoB-type" evidence="6">
    <location>
        <begin position="1"/>
        <end position="97"/>
    </location>
</feature>
<dbReference type="PROSITE" id="PS51755">
    <property type="entry name" value="OMPR_PHOB"/>
    <property type="match status" value="1"/>
</dbReference>
<dbReference type="PANTHER" id="PTHR35807:SF1">
    <property type="entry name" value="TRANSCRIPTIONAL REGULATOR REDD"/>
    <property type="match status" value="1"/>
</dbReference>
<feature type="DNA-binding region" description="OmpR/PhoB-type" evidence="5">
    <location>
        <begin position="1"/>
        <end position="97"/>
    </location>
</feature>
<dbReference type="RefSeq" id="WP_133878576.1">
    <property type="nucleotide sequence ID" value="NZ_BOMD01000135.1"/>
</dbReference>
<gene>
    <name evidence="7" type="ORF">C8E87_8103</name>
</gene>
<dbReference type="Pfam" id="PF03704">
    <property type="entry name" value="BTAD"/>
    <property type="match status" value="1"/>
</dbReference>
<dbReference type="CDD" id="cd15831">
    <property type="entry name" value="BTAD"/>
    <property type="match status" value="1"/>
</dbReference>
<dbReference type="InterPro" id="IPR005158">
    <property type="entry name" value="BTAD"/>
</dbReference>
<dbReference type="OrthoDB" id="3208838at2"/>
<keyword evidence="3 5" id="KW-0238">DNA-binding</keyword>
<evidence type="ECO:0000256" key="5">
    <source>
        <dbReference type="PROSITE-ProRule" id="PRU01091"/>
    </source>
</evidence>